<dbReference type="HOGENOM" id="CLU_205143_0_0_6"/>
<proteinExistence type="predicted"/>
<evidence type="ECO:0000313" key="2">
    <source>
        <dbReference type="Proteomes" id="UP000011859"/>
    </source>
</evidence>
<dbReference type="STRING" id="666685.R2APBS1_0452"/>
<dbReference type="EMBL" id="CP003470">
    <property type="protein sequence ID" value="AGG87622.1"/>
    <property type="molecule type" value="Genomic_DNA"/>
</dbReference>
<dbReference type="OrthoDB" id="5959515at2"/>
<dbReference type="Proteomes" id="UP000011859">
    <property type="component" value="Chromosome"/>
</dbReference>
<name>M4NCT7_9GAMM</name>
<evidence type="ECO:0000313" key="1">
    <source>
        <dbReference type="EMBL" id="AGG87622.1"/>
    </source>
</evidence>
<protein>
    <submittedName>
        <fullName evidence="1">Uncharacterized protein</fullName>
    </submittedName>
</protein>
<reference evidence="1 2" key="1">
    <citation type="submission" date="2012-04" db="EMBL/GenBank/DDBJ databases">
        <title>Complete genome of Rhodanobacter sp. 2APBS1.</title>
        <authorList>
            <consortium name="US DOE Joint Genome Institute"/>
            <person name="Huntemann M."/>
            <person name="Wei C.-L."/>
            <person name="Han J."/>
            <person name="Detter J.C."/>
            <person name="Han C."/>
            <person name="Tapia R."/>
            <person name="Munk A.C.C."/>
            <person name="Chen A."/>
            <person name="Krypides N."/>
            <person name="Mavromatis K."/>
            <person name="Markowitz V."/>
            <person name="Szeto E."/>
            <person name="Ivanova N."/>
            <person name="Mikhailova N."/>
            <person name="Ovchinnikova G."/>
            <person name="Pagani I."/>
            <person name="Pati A."/>
            <person name="Goodwin L."/>
            <person name="Peters L."/>
            <person name="Pitluck S."/>
            <person name="Woyke T."/>
            <person name="Prakash O."/>
            <person name="Elkins J."/>
            <person name="Brown S."/>
            <person name="Palumbo A."/>
            <person name="Hemme C."/>
            <person name="Zhou J."/>
            <person name="Watson D."/>
            <person name="Jardine P."/>
            <person name="Kostka J."/>
            <person name="Green S."/>
        </authorList>
    </citation>
    <scope>NUCLEOTIDE SEQUENCE [LARGE SCALE GENOMIC DNA]</scope>
    <source>
        <strain evidence="1 2">2APBS1</strain>
    </source>
</reference>
<dbReference type="AlphaFoldDB" id="M4NCT7"/>
<accession>M4NCT7</accession>
<gene>
    <name evidence="1" type="ORF">R2APBS1_0452</name>
</gene>
<organism evidence="1 2">
    <name type="scientific">Rhodanobacter denitrificans</name>
    <dbReference type="NCBI Taxonomy" id="666685"/>
    <lineage>
        <taxon>Bacteria</taxon>
        <taxon>Pseudomonadati</taxon>
        <taxon>Pseudomonadota</taxon>
        <taxon>Gammaproteobacteria</taxon>
        <taxon>Lysobacterales</taxon>
        <taxon>Rhodanobacteraceae</taxon>
        <taxon>Rhodanobacter</taxon>
    </lineage>
</organism>
<keyword evidence="2" id="KW-1185">Reference proteome</keyword>
<dbReference type="RefSeq" id="WP_015446691.1">
    <property type="nucleotide sequence ID" value="NC_020541.1"/>
</dbReference>
<sequence length="52" mass="5291" precursor="true">MKFESQILVSLFVVCFALCALVMGAMLTATPGSVQLAHANPAAQVVPVASAS</sequence>
<dbReference type="KEGG" id="rhd:R2APBS1_0452"/>